<evidence type="ECO:0000259" key="3">
    <source>
        <dbReference type="Pfam" id="PF07635"/>
    </source>
</evidence>
<dbReference type="InterPro" id="IPR022655">
    <property type="entry name" value="DUF1553"/>
</dbReference>
<feature type="domain" description="DUF1553" evidence="2">
    <location>
        <begin position="681"/>
        <end position="931"/>
    </location>
</feature>
<dbReference type="Pfam" id="PF07635">
    <property type="entry name" value="PSCyt1"/>
    <property type="match status" value="1"/>
</dbReference>
<dbReference type="STRING" id="980251.GCA_001642875_02509"/>
<dbReference type="KEGG" id="mff:MFFC18_03070"/>
<feature type="domain" description="DUF1549" evidence="1">
    <location>
        <begin position="141"/>
        <end position="347"/>
    </location>
</feature>
<dbReference type="SUPFAM" id="SSF46626">
    <property type="entry name" value="Cytochrome c"/>
    <property type="match status" value="1"/>
</dbReference>
<evidence type="ECO:0000313" key="4">
    <source>
        <dbReference type="EMBL" id="QEG20459.1"/>
    </source>
</evidence>
<dbReference type="Pfam" id="PF07587">
    <property type="entry name" value="PSD1"/>
    <property type="match status" value="1"/>
</dbReference>
<reference evidence="4 5" key="1">
    <citation type="submission" date="2019-08" db="EMBL/GenBank/DDBJ databases">
        <title>Deep-cultivation of Planctomycetes and their phenomic and genomic characterization uncovers novel biology.</title>
        <authorList>
            <person name="Wiegand S."/>
            <person name="Jogler M."/>
            <person name="Boedeker C."/>
            <person name="Pinto D."/>
            <person name="Vollmers J."/>
            <person name="Rivas-Marin E."/>
            <person name="Kohn T."/>
            <person name="Peeters S.H."/>
            <person name="Heuer A."/>
            <person name="Rast P."/>
            <person name="Oberbeckmann S."/>
            <person name="Bunk B."/>
            <person name="Jeske O."/>
            <person name="Meyerdierks A."/>
            <person name="Storesund J.E."/>
            <person name="Kallscheuer N."/>
            <person name="Luecker S."/>
            <person name="Lage O.M."/>
            <person name="Pohl T."/>
            <person name="Merkel B.J."/>
            <person name="Hornburger P."/>
            <person name="Mueller R.-W."/>
            <person name="Bruemmer F."/>
            <person name="Labrenz M."/>
            <person name="Spormann A.M."/>
            <person name="Op den Camp H."/>
            <person name="Overmann J."/>
            <person name="Amann R."/>
            <person name="Jetten M.S.M."/>
            <person name="Mascher T."/>
            <person name="Medema M.H."/>
            <person name="Devos D.P."/>
            <person name="Kaster A.-K."/>
            <person name="Ovreas L."/>
            <person name="Rohde M."/>
            <person name="Galperin M.Y."/>
            <person name="Jogler C."/>
        </authorList>
    </citation>
    <scope>NUCLEOTIDE SEQUENCE [LARGE SCALE GENOMIC DNA]</scope>
    <source>
        <strain evidence="4 5">FC18</strain>
    </source>
</reference>
<feature type="domain" description="Cytochrome C Planctomycete-type" evidence="3">
    <location>
        <begin position="53"/>
        <end position="97"/>
    </location>
</feature>
<evidence type="ECO:0000259" key="2">
    <source>
        <dbReference type="Pfam" id="PF07587"/>
    </source>
</evidence>
<dbReference type="InterPro" id="IPR011444">
    <property type="entry name" value="DUF1549"/>
</dbReference>
<sequence>MPDLDCITKKNCRRIAFTLLSLTWFASIGLAQEQNGPAVSFNADVRPILSKHCYACHGPDEETRAADLRLDAAGDADMEEVIERITSDDEDYVMPPPSHNKPLSDEKRSVLKRWIESGAEYERHWAFVAPMKKEVPDGTHPVDFFVDQKLKSNGLKRSPQADPATLVRRVYLDLIGLPPTIEQADAFINDPTTENYQAIVDQLLASPRYGERWARKWLDLARYADTNGYEKDRDRSIWPYRDWVIRAINEGMPFDQFTIEQLAGDMLPDATQQQLVATGFHRNTMLNEEGGIDPLEFRYHAMADRVATTGTTWLGLTTGCAQCHTHKFDPITHEDYFGIMAYMNNADEPELFLKDGESQSSEDKKQQRALKLLSELKSHWPESTAEQEHPEFQAAFDGWLEKQRANLVNWRTIVPESMSANMPHLTLEADGVIFASGDITKSDTYTLNFPASTSPITAFRLEALPDERLPRGGPGLTYYEGQKGDFFLNEIEISTADGDSLDWADASATFAGSSFGSAGIGAALSIDGDVQSGWSIAGRVGFRHVAVFNLKKPLPAGEKFTLTMKFGRHFASSLGKFRFSAVESDSVIGATLLDDSDSDTEVEQTFLMQAPQLKSHADKIRKLLHPLQGKSTLVMRERSPGQTRRTFLHHRGEYTQPEQEVQPRLPEAIFDAENQTLPESRLEFATWLVSRDNPLTARVVANRQWAAFFGTGLVKTVEDFGMQGALPSHPALLDFLAVELMDQGWSIKSLHRIIVTSETYQQSSAFEKANAEAERLLQRFPRRRLDAEVIRDSSLAAAGLLVDKMYGPPVRPPQPAGAAANYSKSNWKASEGPDRYRRSIYTYQKRTAPFAMYTTFDASSGESCVARRDASNTPLQALTLMNDPMFVEIAEALGKRMSEFEGEDAAKIEAGFRWVMTRKPNESELGMLAAFHAKHPDWKAIARVLLCLDETITKN</sequence>
<dbReference type="EMBL" id="CP042912">
    <property type="protein sequence ID" value="QEG20459.1"/>
    <property type="molecule type" value="Genomic_DNA"/>
</dbReference>
<proteinExistence type="predicted"/>
<dbReference type="PANTHER" id="PTHR35889">
    <property type="entry name" value="CYCLOINULO-OLIGOSACCHARIDE FRUCTANOTRANSFERASE-RELATED"/>
    <property type="match status" value="1"/>
</dbReference>
<dbReference type="GO" id="GO:0009055">
    <property type="term" value="F:electron transfer activity"/>
    <property type="evidence" value="ECO:0007669"/>
    <property type="project" value="InterPro"/>
</dbReference>
<dbReference type="Proteomes" id="UP000322214">
    <property type="component" value="Chromosome"/>
</dbReference>
<keyword evidence="5" id="KW-1185">Reference proteome</keyword>
<organism evidence="4 5">
    <name type="scientific">Mariniblastus fucicola</name>
    <dbReference type="NCBI Taxonomy" id="980251"/>
    <lineage>
        <taxon>Bacteria</taxon>
        <taxon>Pseudomonadati</taxon>
        <taxon>Planctomycetota</taxon>
        <taxon>Planctomycetia</taxon>
        <taxon>Pirellulales</taxon>
        <taxon>Pirellulaceae</taxon>
        <taxon>Mariniblastus</taxon>
    </lineage>
</organism>
<name>A0A5B9P4P5_9BACT</name>
<protein>
    <submittedName>
        <fullName evidence="4">Planctomycete cytochrome C</fullName>
    </submittedName>
</protein>
<accession>A0A5B9P4P5</accession>
<dbReference type="AlphaFoldDB" id="A0A5B9P4P5"/>
<dbReference type="InterPro" id="IPR036909">
    <property type="entry name" value="Cyt_c-like_dom_sf"/>
</dbReference>
<gene>
    <name evidence="4" type="ORF">MFFC18_03070</name>
</gene>
<dbReference type="RefSeq" id="WP_084417174.1">
    <property type="nucleotide sequence ID" value="NZ_CP042912.1"/>
</dbReference>
<dbReference type="InterPro" id="IPR011429">
    <property type="entry name" value="Cyt_c_Planctomycete-type"/>
</dbReference>
<dbReference type="Pfam" id="PF07583">
    <property type="entry name" value="PSCyt2"/>
    <property type="match status" value="1"/>
</dbReference>
<dbReference type="PANTHER" id="PTHR35889:SF3">
    <property type="entry name" value="F-BOX DOMAIN-CONTAINING PROTEIN"/>
    <property type="match status" value="1"/>
</dbReference>
<evidence type="ECO:0000259" key="1">
    <source>
        <dbReference type="Pfam" id="PF07583"/>
    </source>
</evidence>
<evidence type="ECO:0000313" key="5">
    <source>
        <dbReference type="Proteomes" id="UP000322214"/>
    </source>
</evidence>
<dbReference type="GO" id="GO:0020037">
    <property type="term" value="F:heme binding"/>
    <property type="evidence" value="ECO:0007669"/>
    <property type="project" value="InterPro"/>
</dbReference>